<evidence type="ECO:0000313" key="2">
    <source>
        <dbReference type="Proteomes" id="UP001055102"/>
    </source>
</evidence>
<name>A0ABQ4SZK2_9HYPH</name>
<dbReference type="RefSeq" id="WP_238278515.1">
    <property type="nucleotide sequence ID" value="NZ_BPQR01000084.1"/>
</dbReference>
<keyword evidence="2" id="KW-1185">Reference proteome</keyword>
<accession>A0ABQ4SZK2</accession>
<dbReference type="EMBL" id="BPQR01000084">
    <property type="protein sequence ID" value="GJE08640.1"/>
    <property type="molecule type" value="Genomic_DNA"/>
</dbReference>
<reference evidence="1" key="1">
    <citation type="journal article" date="2021" name="Front. Microbiol.">
        <title>Comprehensive Comparative Genomics and Phenotyping of Methylobacterium Species.</title>
        <authorList>
            <person name="Alessa O."/>
            <person name="Ogura Y."/>
            <person name="Fujitani Y."/>
            <person name="Takami H."/>
            <person name="Hayashi T."/>
            <person name="Sahin N."/>
            <person name="Tani A."/>
        </authorList>
    </citation>
    <scope>NUCLEOTIDE SEQUENCE</scope>
    <source>
        <strain evidence="1">LMG 23639</strain>
    </source>
</reference>
<comment type="caution">
    <text evidence="1">The sequence shown here is derived from an EMBL/GenBank/DDBJ whole genome shotgun (WGS) entry which is preliminary data.</text>
</comment>
<dbReference type="InterPro" id="IPR056914">
    <property type="entry name" value="Gp53-like"/>
</dbReference>
<dbReference type="Proteomes" id="UP001055102">
    <property type="component" value="Unassembled WGS sequence"/>
</dbReference>
<protein>
    <submittedName>
        <fullName evidence="1">Uncharacterized protein</fullName>
    </submittedName>
</protein>
<gene>
    <name evidence="1" type="ORF">AOPFMNJM_3983</name>
</gene>
<dbReference type="Pfam" id="PF23982">
    <property type="entry name" value="XM1_gp53_minor_capsid"/>
    <property type="match status" value="1"/>
</dbReference>
<organism evidence="1 2">
    <name type="scientific">Methylobacterium jeotgali</name>
    <dbReference type="NCBI Taxonomy" id="381630"/>
    <lineage>
        <taxon>Bacteria</taxon>
        <taxon>Pseudomonadati</taxon>
        <taxon>Pseudomonadota</taxon>
        <taxon>Alphaproteobacteria</taxon>
        <taxon>Hyphomicrobiales</taxon>
        <taxon>Methylobacteriaceae</taxon>
        <taxon>Methylobacterium</taxon>
    </lineage>
</organism>
<reference evidence="1" key="2">
    <citation type="submission" date="2021-08" db="EMBL/GenBank/DDBJ databases">
        <authorList>
            <person name="Tani A."/>
            <person name="Ola A."/>
            <person name="Ogura Y."/>
            <person name="Katsura K."/>
            <person name="Hayashi T."/>
        </authorList>
    </citation>
    <scope>NUCLEOTIDE SEQUENCE</scope>
    <source>
        <strain evidence="1">LMG 23639</strain>
    </source>
</reference>
<sequence length="165" mass="16630">MPFQTQVYTTQAPAVAGDFASANPRHSALSVPGGFVAAAAGLTVGLFAWADSSTGTILANTGTGAPTCFVHRELNADFYVQSAEYGMTIPGGKYVGEMFSGGDFFAKNAGAGAVTKGMKAFANNTNGSVSFAAAGATVSGSTETKWYAHTAGAAGELIKISNTVP</sequence>
<proteinExistence type="predicted"/>
<evidence type="ECO:0000313" key="1">
    <source>
        <dbReference type="EMBL" id="GJE08640.1"/>
    </source>
</evidence>